<evidence type="ECO:0000256" key="4">
    <source>
        <dbReference type="ARBA" id="ARBA00022679"/>
    </source>
</evidence>
<proteinExistence type="predicted"/>
<protein>
    <submittedName>
        <fullName evidence="12">Glycosyltransferase family 39 protein</fullName>
        <ecNumber evidence="12">2.4.-.-</ecNumber>
    </submittedName>
</protein>
<evidence type="ECO:0000256" key="2">
    <source>
        <dbReference type="ARBA" id="ARBA00022475"/>
    </source>
</evidence>
<comment type="caution">
    <text evidence="12">The sequence shown here is derived from an EMBL/GenBank/DDBJ whole genome shotgun (WGS) entry which is preliminary data.</text>
</comment>
<feature type="transmembrane region" description="Helical" evidence="9">
    <location>
        <begin position="97"/>
        <end position="125"/>
    </location>
</feature>
<feature type="domain" description="DUF7846" evidence="11">
    <location>
        <begin position="450"/>
        <end position="568"/>
    </location>
</feature>
<keyword evidence="5 9" id="KW-0812">Transmembrane</keyword>
<evidence type="ECO:0000259" key="11">
    <source>
        <dbReference type="Pfam" id="PF25230"/>
    </source>
</evidence>
<evidence type="ECO:0000313" key="13">
    <source>
        <dbReference type="Proteomes" id="UP001201873"/>
    </source>
</evidence>
<evidence type="ECO:0000259" key="10">
    <source>
        <dbReference type="Pfam" id="PF02366"/>
    </source>
</evidence>
<reference evidence="12 13" key="1">
    <citation type="submission" date="2022-04" db="EMBL/GenBank/DDBJ databases">
        <title>Genome diversity in the genus Frankia.</title>
        <authorList>
            <person name="Carlos-Shanley C."/>
            <person name="Hahn D."/>
        </authorList>
    </citation>
    <scope>NUCLEOTIDE SEQUENCE [LARGE SCALE GENOMIC DNA]</scope>
    <source>
        <strain evidence="12 13">Ag45/Mut15</strain>
    </source>
</reference>
<dbReference type="RefSeq" id="WP_248824607.1">
    <property type="nucleotide sequence ID" value="NZ_JALKFT010000009.1"/>
</dbReference>
<evidence type="ECO:0000256" key="1">
    <source>
        <dbReference type="ARBA" id="ARBA00004651"/>
    </source>
</evidence>
<dbReference type="Pfam" id="PF25230">
    <property type="entry name" value="DUF7846"/>
    <property type="match status" value="1"/>
</dbReference>
<keyword evidence="4 12" id="KW-0808">Transferase</keyword>
<feature type="transmembrane region" description="Helical" evidence="9">
    <location>
        <begin position="296"/>
        <end position="318"/>
    </location>
</feature>
<feature type="transmembrane region" description="Helical" evidence="9">
    <location>
        <begin position="17"/>
        <end position="35"/>
    </location>
</feature>
<keyword evidence="13" id="KW-1185">Reference proteome</keyword>
<evidence type="ECO:0000256" key="8">
    <source>
        <dbReference type="SAM" id="MobiDB-lite"/>
    </source>
</evidence>
<dbReference type="Proteomes" id="UP001201873">
    <property type="component" value="Unassembled WGS sequence"/>
</dbReference>
<feature type="transmembrane region" description="Helical" evidence="9">
    <location>
        <begin position="230"/>
        <end position="249"/>
    </location>
</feature>
<accession>A0ABT0JXZ4</accession>
<feature type="region of interest" description="Disordered" evidence="8">
    <location>
        <begin position="571"/>
        <end position="600"/>
    </location>
</feature>
<keyword evidence="7 9" id="KW-0472">Membrane</keyword>
<evidence type="ECO:0000256" key="9">
    <source>
        <dbReference type="SAM" id="Phobius"/>
    </source>
</evidence>
<dbReference type="Pfam" id="PF02366">
    <property type="entry name" value="PMT"/>
    <property type="match status" value="1"/>
</dbReference>
<dbReference type="InterPro" id="IPR057168">
    <property type="entry name" value="DUF7846"/>
</dbReference>
<gene>
    <name evidence="12" type="ORF">MXD59_11075</name>
</gene>
<dbReference type="InterPro" id="IPR050297">
    <property type="entry name" value="LipidA_mod_glycosyltrf_83"/>
</dbReference>
<dbReference type="PANTHER" id="PTHR33908">
    <property type="entry name" value="MANNOSYLTRANSFERASE YKCB-RELATED"/>
    <property type="match status" value="1"/>
</dbReference>
<organism evidence="12 13">
    <name type="scientific">Frankia umida</name>
    <dbReference type="NCBI Taxonomy" id="573489"/>
    <lineage>
        <taxon>Bacteria</taxon>
        <taxon>Bacillati</taxon>
        <taxon>Actinomycetota</taxon>
        <taxon>Actinomycetes</taxon>
        <taxon>Frankiales</taxon>
        <taxon>Frankiaceae</taxon>
        <taxon>Frankia</taxon>
    </lineage>
</organism>
<feature type="region of interest" description="Disordered" evidence="8">
    <location>
        <begin position="667"/>
        <end position="691"/>
    </location>
</feature>
<evidence type="ECO:0000256" key="6">
    <source>
        <dbReference type="ARBA" id="ARBA00022989"/>
    </source>
</evidence>
<sequence>MTTGHDDDASVPRRSAVGWYVVALAVCAGLGAVVLRHTVFPLLSVNNDEGIYLLHARTLAAGRLFPAAPDPAQSYLPWLGTVVDGHYVLKYTPFVPAIYAVGLLLTGSIDLALAVIAAAAVVVTYLLGVELGGSRRVAALSATLLAFSPLTVIQSAMVLSYLPALILTQAAVLGVLRGRRRLRAWPVALGGAALGVAAAVRPYDVVLLLGPLAVWLAVTSVGRRWWLLRWLLCGLAVPAVVVLVTNLAATGNPLRLPFALLEPDDRLGFGGRRLYPADGLHQFGLPDGLRSVGDHLWLMGGWACGGVVLAAAAIGAAVRRRLPAPAAMLGVGAVVFLIGYVGFWGAWNAAELWGGIRYVGPFYLVPVLIPLVHLGARGAAAGAAALLARGRRVGLAVLVPVVTAVAVLTGFVFSGAVRDNLVLTDHDKDLRAMVAGLPGRPLVFVAASPAFLGHPSPVTANGPDLDGRQLYAIARGVDDLTVAADHPDRPAYLLRLATAYNRSPSSPSAARLERLAVRAGGQVEVTVAVGARSVSGPVRSARLVVTAGSHRLTVPVDPRAASAFTLTVDADGLDPADLTPSGGGDTAEPDSPTVTASAVRGGRGTSITVALLATDTHGRDRTVDRQILPVRLATPAAPGTPSAPGAVTRAGSAAVTVLGSLGRVDEVGAGARPPLSLTLASAPGQGRSGSR</sequence>
<keyword evidence="2" id="KW-1003">Cell membrane</keyword>
<feature type="transmembrane region" description="Helical" evidence="9">
    <location>
        <begin position="206"/>
        <end position="223"/>
    </location>
</feature>
<dbReference type="PANTHER" id="PTHR33908:SF11">
    <property type="entry name" value="MEMBRANE PROTEIN"/>
    <property type="match status" value="1"/>
</dbReference>
<feature type="transmembrane region" description="Helical" evidence="9">
    <location>
        <begin position="183"/>
        <end position="200"/>
    </location>
</feature>
<feature type="transmembrane region" description="Helical" evidence="9">
    <location>
        <begin position="395"/>
        <end position="417"/>
    </location>
</feature>
<dbReference type="GO" id="GO:0016757">
    <property type="term" value="F:glycosyltransferase activity"/>
    <property type="evidence" value="ECO:0007669"/>
    <property type="project" value="UniProtKB-KW"/>
</dbReference>
<evidence type="ECO:0000256" key="3">
    <source>
        <dbReference type="ARBA" id="ARBA00022676"/>
    </source>
</evidence>
<feature type="transmembrane region" description="Helical" evidence="9">
    <location>
        <begin position="367"/>
        <end position="388"/>
    </location>
</feature>
<feature type="transmembrane region" description="Helical" evidence="9">
    <location>
        <begin position="325"/>
        <end position="347"/>
    </location>
</feature>
<feature type="domain" description="ArnT-like N-terminal" evidence="10">
    <location>
        <begin position="114"/>
        <end position="243"/>
    </location>
</feature>
<keyword evidence="6 9" id="KW-1133">Transmembrane helix</keyword>
<name>A0ABT0JXZ4_9ACTN</name>
<evidence type="ECO:0000256" key="5">
    <source>
        <dbReference type="ARBA" id="ARBA00022692"/>
    </source>
</evidence>
<keyword evidence="3 12" id="KW-0328">Glycosyltransferase</keyword>
<feature type="transmembrane region" description="Helical" evidence="9">
    <location>
        <begin position="159"/>
        <end position="176"/>
    </location>
</feature>
<evidence type="ECO:0000256" key="7">
    <source>
        <dbReference type="ARBA" id="ARBA00023136"/>
    </source>
</evidence>
<evidence type="ECO:0000313" key="12">
    <source>
        <dbReference type="EMBL" id="MCK9876310.1"/>
    </source>
</evidence>
<dbReference type="InterPro" id="IPR003342">
    <property type="entry name" value="ArnT-like_N"/>
</dbReference>
<dbReference type="EC" id="2.4.-.-" evidence="12"/>
<dbReference type="EMBL" id="JALKFT010000009">
    <property type="protein sequence ID" value="MCK9876310.1"/>
    <property type="molecule type" value="Genomic_DNA"/>
</dbReference>
<comment type="subcellular location">
    <subcellularLocation>
        <location evidence="1">Cell membrane</location>
        <topology evidence="1">Multi-pass membrane protein</topology>
    </subcellularLocation>
</comment>